<proteinExistence type="predicted"/>
<sequence>MKYSDYYDICNFAQKFYEDDPIFLPTNNIATMWRAQIKRHNVISDEFNALFYYEYIMYLIGIRSKCFKHKKN</sequence>
<protein>
    <submittedName>
        <fullName evidence="1">Uncharacterized protein</fullName>
    </submittedName>
</protein>
<evidence type="ECO:0000313" key="1">
    <source>
        <dbReference type="EMBL" id="DAG00793.1"/>
    </source>
</evidence>
<name>A0A8S5V249_9CAUD</name>
<organism evidence="1">
    <name type="scientific">Myoviridae sp. ctJ2i1</name>
    <dbReference type="NCBI Taxonomy" id="2825079"/>
    <lineage>
        <taxon>Viruses</taxon>
        <taxon>Duplodnaviria</taxon>
        <taxon>Heunggongvirae</taxon>
        <taxon>Uroviricota</taxon>
        <taxon>Caudoviricetes</taxon>
    </lineage>
</organism>
<dbReference type="EMBL" id="BK016182">
    <property type="protein sequence ID" value="DAG00793.1"/>
    <property type="molecule type" value="Genomic_DNA"/>
</dbReference>
<reference evidence="1" key="1">
    <citation type="journal article" date="2021" name="Proc. Natl. Acad. Sci. U.S.A.">
        <title>A Catalog of Tens of Thousands of Viruses from Human Metagenomes Reveals Hidden Associations with Chronic Diseases.</title>
        <authorList>
            <person name="Tisza M.J."/>
            <person name="Buck C.B."/>
        </authorList>
    </citation>
    <scope>NUCLEOTIDE SEQUENCE</scope>
    <source>
        <strain evidence="1">CtJ2i1</strain>
    </source>
</reference>
<accession>A0A8S5V249</accession>